<accession>A0AAV4AB79</accession>
<keyword evidence="4" id="KW-0808">Transferase</keyword>
<evidence type="ECO:0000256" key="2">
    <source>
        <dbReference type="SAM" id="MobiDB-lite"/>
    </source>
</evidence>
<feature type="compositionally biased region" description="Polar residues" evidence="2">
    <location>
        <begin position="58"/>
        <end position="91"/>
    </location>
</feature>
<dbReference type="Gene3D" id="1.20.5.170">
    <property type="match status" value="1"/>
</dbReference>
<keyword evidence="4" id="KW-0418">Kinase</keyword>
<comment type="caution">
    <text evidence="4">The sequence shown here is derived from an EMBL/GenBank/DDBJ whole genome shotgun (WGS) entry which is preliminary data.</text>
</comment>
<dbReference type="InterPro" id="IPR031831">
    <property type="entry name" value="PKcGMP_CC"/>
</dbReference>
<dbReference type="Pfam" id="PF16808">
    <property type="entry name" value="PKcGMP_CC"/>
    <property type="match status" value="1"/>
</dbReference>
<keyword evidence="1" id="KW-0175">Coiled coil</keyword>
<feature type="region of interest" description="Disordered" evidence="2">
    <location>
        <begin position="58"/>
        <end position="100"/>
    </location>
</feature>
<dbReference type="GO" id="GO:0016301">
    <property type="term" value="F:kinase activity"/>
    <property type="evidence" value="ECO:0007669"/>
    <property type="project" value="UniProtKB-KW"/>
</dbReference>
<proteinExistence type="predicted"/>
<name>A0AAV4AB79_9GAST</name>
<reference evidence="4 5" key="1">
    <citation type="journal article" date="2021" name="Elife">
        <title>Chloroplast acquisition without the gene transfer in kleptoplastic sea slugs, Plakobranchus ocellatus.</title>
        <authorList>
            <person name="Maeda T."/>
            <person name="Takahashi S."/>
            <person name="Yoshida T."/>
            <person name="Shimamura S."/>
            <person name="Takaki Y."/>
            <person name="Nagai Y."/>
            <person name="Toyoda A."/>
            <person name="Suzuki Y."/>
            <person name="Arimoto A."/>
            <person name="Ishii H."/>
            <person name="Satoh N."/>
            <person name="Nishiyama T."/>
            <person name="Hasebe M."/>
            <person name="Maruyama T."/>
            <person name="Minagawa J."/>
            <person name="Obokata J."/>
            <person name="Shigenobu S."/>
        </authorList>
    </citation>
    <scope>NUCLEOTIDE SEQUENCE [LARGE SCALE GENOMIC DNA]</scope>
</reference>
<dbReference type="CDD" id="cd12086">
    <property type="entry name" value="DD_cGKI-beta"/>
    <property type="match status" value="1"/>
</dbReference>
<evidence type="ECO:0000313" key="4">
    <source>
        <dbReference type="EMBL" id="GFO04262.1"/>
    </source>
</evidence>
<dbReference type="Proteomes" id="UP000735302">
    <property type="component" value="Unassembled WGS sequence"/>
</dbReference>
<sequence>MVMGTLRDLQLALQEKIEELRQRDSLIDELEGELDEKDSLIQRLQTELDKYRSILPSATSAATQSNPRSKLQGSPGSHKSASGSTFLNQTPRGHHGLTNGGVAAGGCGAVLKEERTKRLAISAEPAVFNPQQLLNSNKTYPKTYAGFMTPREQAAMYSNSDTATPLCDET</sequence>
<dbReference type="AlphaFoldDB" id="A0AAV4AB79"/>
<dbReference type="FunFam" id="1.20.5.170:FF:000046">
    <property type="entry name" value="cGMP-dependent protein kinase 1"/>
    <property type="match status" value="1"/>
</dbReference>
<organism evidence="4 5">
    <name type="scientific">Plakobranchus ocellatus</name>
    <dbReference type="NCBI Taxonomy" id="259542"/>
    <lineage>
        <taxon>Eukaryota</taxon>
        <taxon>Metazoa</taxon>
        <taxon>Spiralia</taxon>
        <taxon>Lophotrochozoa</taxon>
        <taxon>Mollusca</taxon>
        <taxon>Gastropoda</taxon>
        <taxon>Heterobranchia</taxon>
        <taxon>Euthyneura</taxon>
        <taxon>Panpulmonata</taxon>
        <taxon>Sacoglossa</taxon>
        <taxon>Placobranchoidea</taxon>
        <taxon>Plakobranchidae</taxon>
        <taxon>Plakobranchus</taxon>
    </lineage>
</organism>
<dbReference type="EMBL" id="BLXT01003738">
    <property type="protein sequence ID" value="GFO04262.1"/>
    <property type="molecule type" value="Genomic_DNA"/>
</dbReference>
<protein>
    <submittedName>
        <fullName evidence="4">cGMP-dependent protein kinase 1</fullName>
    </submittedName>
</protein>
<gene>
    <name evidence="4" type="ORF">PoB_003076700</name>
</gene>
<evidence type="ECO:0000313" key="5">
    <source>
        <dbReference type="Proteomes" id="UP000735302"/>
    </source>
</evidence>
<feature type="domain" description="cGMP-dependent protein kinase N-terminal coiled-coil" evidence="3">
    <location>
        <begin position="18"/>
        <end position="52"/>
    </location>
</feature>
<feature type="coiled-coil region" evidence="1">
    <location>
        <begin position="3"/>
        <end position="54"/>
    </location>
</feature>
<evidence type="ECO:0000256" key="1">
    <source>
        <dbReference type="SAM" id="Coils"/>
    </source>
</evidence>
<evidence type="ECO:0000259" key="3">
    <source>
        <dbReference type="Pfam" id="PF16808"/>
    </source>
</evidence>
<keyword evidence="5" id="KW-1185">Reference proteome</keyword>